<gene>
    <name evidence="5" type="ORF">KI387_003753</name>
</gene>
<evidence type="ECO:0000259" key="3">
    <source>
        <dbReference type="Pfam" id="PF12490"/>
    </source>
</evidence>
<feature type="region of interest" description="Disordered" evidence="2">
    <location>
        <begin position="1"/>
        <end position="22"/>
    </location>
</feature>
<keyword evidence="6" id="KW-1185">Reference proteome</keyword>
<dbReference type="PANTHER" id="PTHR13268">
    <property type="entry name" value="BREAST CARCINOMA AMPLIFIED SEQUENCE 3"/>
    <property type="match status" value="1"/>
</dbReference>
<name>A0AA38H182_TAXCH</name>
<dbReference type="Gene3D" id="2.130.10.10">
    <property type="entry name" value="YVTN repeat-like/Quinoprotein amine dehydrogenase"/>
    <property type="match status" value="1"/>
</dbReference>
<feature type="compositionally biased region" description="Basic and acidic residues" evidence="2">
    <location>
        <begin position="1"/>
        <end position="19"/>
    </location>
</feature>
<feature type="domain" description="BCAS3" evidence="3">
    <location>
        <begin position="619"/>
        <end position="749"/>
    </location>
</feature>
<dbReference type="SMART" id="SM00320">
    <property type="entry name" value="WD40"/>
    <property type="match status" value="3"/>
</dbReference>
<protein>
    <recommendedName>
        <fullName evidence="7">BCAS3 domain-containing protein</fullName>
    </recommendedName>
</protein>
<dbReference type="EMBL" id="JAHRHJ020000001">
    <property type="protein sequence ID" value="KAH9331645.1"/>
    <property type="molecule type" value="Genomic_DNA"/>
</dbReference>
<dbReference type="InterPro" id="IPR036322">
    <property type="entry name" value="WD40_repeat_dom_sf"/>
</dbReference>
<comment type="caution">
    <text evidence="5">The sequence shown here is derived from an EMBL/GenBank/DDBJ whole genome shotgun (WGS) entry which is preliminary data.</text>
</comment>
<evidence type="ECO:0000313" key="6">
    <source>
        <dbReference type="Proteomes" id="UP000824469"/>
    </source>
</evidence>
<sequence>KRMRSDMNRSQGRKTERSRSLLSSSVRAISSVASTLRSAGASIASTVSVSEDDRRREQVQWAGFDRLELQTGFSRRILLLAYTTGFQVWDIEEAYNVREVLSRRDGPVAFLRIQPQPITVDKEDSGFKAASPLLLVVTGDAAVNEGKVPGALGIGYSSSGGVSPQSENGSFMPTVVCFYSMKTHAYVHKLRFRSAIYSVRCSPRIIAVALTNQICCYDAATLHIMFNVLTYPTPQGGQGLANVNIGYGPMDVGPRWLAYVATHAFVSNSGRISPQSVSLLTAPLNGSTVAHYAKESSKQIAAGIVTLGDMGYKTLTKYCSEFLPDSFSPPGSGIVNWKNVTDTSLGHDLENAGTVIVRDFVSNVVVAQFKPHTSPISALCFDPSGTLLVTASIYGHNLNVFRIMPSASGTSSNVNASHIHVYKLVRGVTNAVIQDISFSDDSHSVAVSSSRGTSHLFSISPFSVVVAPHNHGSVLVDSSVGPPIVQGFSSMCPWSSSRLLKGNQQPLLPHPTTLSAVCKIRNGNDGWCSTISNAAATARGKLNVSPGAVAAVFHNGGNQCLESQLGNSEIRNQLWGFSPPGHVVQYTFHPNAAVDAVNYSNNPEVSAGSSGTRQTEDTRYEELQRWDVGRKSNMGEREDDVYELSRAEGKKEGTASWAGYKNGGIVAQSGGSEQLVKTDIITEEKHCWYLSNAEVFTHQEGPVIWAKPEIYFHKIMVEASIEIDGHYEEAEIEKCPTRVVEIKSKDLMPLA</sequence>
<feature type="non-terminal residue" evidence="5">
    <location>
        <position position="1"/>
    </location>
</feature>
<accession>A0AA38H182</accession>
<feature type="non-terminal residue" evidence="5">
    <location>
        <position position="751"/>
    </location>
</feature>
<dbReference type="AlphaFoldDB" id="A0AA38H182"/>
<organism evidence="5 6">
    <name type="scientific">Taxus chinensis</name>
    <name type="common">Chinese yew</name>
    <name type="synonym">Taxus wallichiana var. chinensis</name>
    <dbReference type="NCBI Taxonomy" id="29808"/>
    <lineage>
        <taxon>Eukaryota</taxon>
        <taxon>Viridiplantae</taxon>
        <taxon>Streptophyta</taxon>
        <taxon>Embryophyta</taxon>
        <taxon>Tracheophyta</taxon>
        <taxon>Spermatophyta</taxon>
        <taxon>Pinopsida</taxon>
        <taxon>Pinidae</taxon>
        <taxon>Conifers II</taxon>
        <taxon>Cupressales</taxon>
        <taxon>Taxaceae</taxon>
        <taxon>Taxus</taxon>
    </lineage>
</organism>
<reference evidence="5 6" key="1">
    <citation type="journal article" date="2021" name="Nat. Plants">
        <title>The Taxus genome provides insights into paclitaxel biosynthesis.</title>
        <authorList>
            <person name="Xiong X."/>
            <person name="Gou J."/>
            <person name="Liao Q."/>
            <person name="Li Y."/>
            <person name="Zhou Q."/>
            <person name="Bi G."/>
            <person name="Li C."/>
            <person name="Du R."/>
            <person name="Wang X."/>
            <person name="Sun T."/>
            <person name="Guo L."/>
            <person name="Liang H."/>
            <person name="Lu P."/>
            <person name="Wu Y."/>
            <person name="Zhang Z."/>
            <person name="Ro D.K."/>
            <person name="Shang Y."/>
            <person name="Huang S."/>
            <person name="Yan J."/>
        </authorList>
    </citation>
    <scope>NUCLEOTIDE SEQUENCE [LARGE SCALE GENOMIC DNA]</scope>
    <source>
        <strain evidence="5">Ta-2019</strain>
    </source>
</reference>
<dbReference type="GO" id="GO:0000407">
    <property type="term" value="C:phagophore assembly site"/>
    <property type="evidence" value="ECO:0007669"/>
    <property type="project" value="UniProtKB-SubCell"/>
</dbReference>
<dbReference type="Pfam" id="PF21034">
    <property type="entry name" value="BCAS3_WD40"/>
    <property type="match status" value="1"/>
</dbReference>
<evidence type="ECO:0000259" key="4">
    <source>
        <dbReference type="Pfam" id="PF21034"/>
    </source>
</evidence>
<dbReference type="InterPro" id="IPR001680">
    <property type="entry name" value="WD40_rpt"/>
</dbReference>
<dbReference type="Proteomes" id="UP000824469">
    <property type="component" value="Unassembled WGS sequence"/>
</dbReference>
<feature type="domain" description="BCAS3 WD40" evidence="4">
    <location>
        <begin position="77"/>
        <end position="467"/>
    </location>
</feature>
<evidence type="ECO:0008006" key="7">
    <source>
        <dbReference type="Google" id="ProtNLM"/>
    </source>
</evidence>
<evidence type="ECO:0000256" key="1">
    <source>
        <dbReference type="ARBA" id="ARBA00004329"/>
    </source>
</evidence>
<comment type="subcellular location">
    <subcellularLocation>
        <location evidence="1">Preautophagosomal structure</location>
    </subcellularLocation>
</comment>
<dbReference type="InterPro" id="IPR015943">
    <property type="entry name" value="WD40/YVTN_repeat-like_dom_sf"/>
</dbReference>
<evidence type="ECO:0000256" key="2">
    <source>
        <dbReference type="SAM" id="MobiDB-lite"/>
    </source>
</evidence>
<dbReference type="SUPFAM" id="SSF50978">
    <property type="entry name" value="WD40 repeat-like"/>
    <property type="match status" value="1"/>
</dbReference>
<proteinExistence type="predicted"/>
<dbReference type="GO" id="GO:0006914">
    <property type="term" value="P:autophagy"/>
    <property type="evidence" value="ECO:0007669"/>
    <property type="project" value="InterPro"/>
</dbReference>
<dbReference type="GO" id="GO:0042594">
    <property type="term" value="P:response to starvation"/>
    <property type="evidence" value="ECO:0007669"/>
    <property type="project" value="TreeGrafter"/>
</dbReference>
<dbReference type="PANTHER" id="PTHR13268:SF0">
    <property type="entry name" value="BCAS3 MICROTUBULE ASSOCIATED CELL MIGRATION FACTOR"/>
    <property type="match status" value="1"/>
</dbReference>
<dbReference type="InterPro" id="IPR045142">
    <property type="entry name" value="BCAS3-like"/>
</dbReference>
<dbReference type="OMA" id="PMIESPH"/>
<evidence type="ECO:0000313" key="5">
    <source>
        <dbReference type="EMBL" id="KAH9331645.1"/>
    </source>
</evidence>
<dbReference type="Pfam" id="PF12490">
    <property type="entry name" value="BCAS3"/>
    <property type="match status" value="1"/>
</dbReference>
<dbReference type="InterPro" id="IPR022175">
    <property type="entry name" value="BCAS3_dom"/>
</dbReference>
<dbReference type="InterPro" id="IPR048382">
    <property type="entry name" value="BCAS3_WD40"/>
</dbReference>